<dbReference type="NCBIfam" id="TIGR04336">
    <property type="entry name" value="AmmeMemoSam_B"/>
    <property type="match status" value="1"/>
</dbReference>
<dbReference type="AlphaFoldDB" id="B6K031"/>
<name>B6K031_SCHJY</name>
<evidence type="ECO:0008006" key="4">
    <source>
        <dbReference type="Google" id="ProtNLM"/>
    </source>
</evidence>
<accession>B6K031</accession>
<dbReference type="EMBL" id="KE651168">
    <property type="protein sequence ID" value="EEB06181.1"/>
    <property type="molecule type" value="Genomic_DNA"/>
</dbReference>
<dbReference type="RefSeq" id="XP_002172474.1">
    <property type="nucleotide sequence ID" value="XM_002172438.2"/>
</dbReference>
<comment type="similarity">
    <text evidence="1">Belongs to the MEMO1 family.</text>
</comment>
<dbReference type="PANTHER" id="PTHR11060">
    <property type="entry name" value="PROTEIN MEMO1"/>
    <property type="match status" value="1"/>
</dbReference>
<dbReference type="CDD" id="cd07361">
    <property type="entry name" value="MEMO_like"/>
    <property type="match status" value="1"/>
</dbReference>
<dbReference type="GeneID" id="7048370"/>
<dbReference type="InterPro" id="IPR002737">
    <property type="entry name" value="MEMO1_fam"/>
</dbReference>
<dbReference type="PANTHER" id="PTHR11060:SF0">
    <property type="entry name" value="PROTEIN MEMO1"/>
    <property type="match status" value="1"/>
</dbReference>
<dbReference type="JaponicusDB" id="SJAG_01220"/>
<dbReference type="eggNOG" id="KOG3086">
    <property type="taxonomic scope" value="Eukaryota"/>
</dbReference>
<organism evidence="2 3">
    <name type="scientific">Schizosaccharomyces japonicus (strain yFS275 / FY16936)</name>
    <name type="common">Fission yeast</name>
    <dbReference type="NCBI Taxonomy" id="402676"/>
    <lineage>
        <taxon>Eukaryota</taxon>
        <taxon>Fungi</taxon>
        <taxon>Dikarya</taxon>
        <taxon>Ascomycota</taxon>
        <taxon>Taphrinomycotina</taxon>
        <taxon>Schizosaccharomycetes</taxon>
        <taxon>Schizosaccharomycetales</taxon>
        <taxon>Schizosaccharomycetaceae</taxon>
        <taxon>Schizosaccharomyces</taxon>
    </lineage>
</organism>
<evidence type="ECO:0000256" key="1">
    <source>
        <dbReference type="ARBA" id="ARBA00006315"/>
    </source>
</evidence>
<dbReference type="HOGENOM" id="CLU_038085_0_1_1"/>
<sequence length="309" mass="34135">MVNHSTNVRPLTHAGTWYTDDFSALKKQLDGFMAGTQIVPGTRMIISPHAGYLYSGPTAGKCYGSLDFSHCKRVFVLGPSHHMYTRDCLVSSFDAYATHLGNLPIDREVCDFLLSSSKHVQLLSENADEAEHSLEMQIPILAQALQNQNALQHVSIVPIMVGALSHSHEQAFGETLAPFVANEENVFIISSDFCHWGLRFGYTGYLNNDGKFEMLAASSHSPRAPKIFQSVHQLDRLVMSAIEEGDYNHFVRILSKTKNTVCGQHPIAVILAALTKANIDKRFRFIAYDQSSQVVDIEDSSVSYAAGLA</sequence>
<dbReference type="OMA" id="MHLPYIH"/>
<evidence type="ECO:0000313" key="2">
    <source>
        <dbReference type="EMBL" id="EEB06181.1"/>
    </source>
</evidence>
<reference evidence="2 3" key="1">
    <citation type="journal article" date="2011" name="Science">
        <title>Comparative functional genomics of the fission yeasts.</title>
        <authorList>
            <person name="Rhind N."/>
            <person name="Chen Z."/>
            <person name="Yassour M."/>
            <person name="Thompson D.A."/>
            <person name="Haas B.J."/>
            <person name="Habib N."/>
            <person name="Wapinski I."/>
            <person name="Roy S."/>
            <person name="Lin M.F."/>
            <person name="Heiman D.I."/>
            <person name="Young S.K."/>
            <person name="Furuya K."/>
            <person name="Guo Y."/>
            <person name="Pidoux A."/>
            <person name="Chen H.M."/>
            <person name="Robbertse B."/>
            <person name="Goldberg J.M."/>
            <person name="Aoki K."/>
            <person name="Bayne E.H."/>
            <person name="Berlin A.M."/>
            <person name="Desjardins C.A."/>
            <person name="Dobbs E."/>
            <person name="Dukaj L."/>
            <person name="Fan L."/>
            <person name="FitzGerald M.G."/>
            <person name="French C."/>
            <person name="Gujja S."/>
            <person name="Hansen K."/>
            <person name="Keifenheim D."/>
            <person name="Levin J.Z."/>
            <person name="Mosher R.A."/>
            <person name="Mueller C.A."/>
            <person name="Pfiffner J."/>
            <person name="Priest M."/>
            <person name="Russ C."/>
            <person name="Smialowska A."/>
            <person name="Swoboda P."/>
            <person name="Sykes S.M."/>
            <person name="Vaughn M."/>
            <person name="Vengrova S."/>
            <person name="Yoder R."/>
            <person name="Zeng Q."/>
            <person name="Allshire R."/>
            <person name="Baulcombe D."/>
            <person name="Birren B.W."/>
            <person name="Brown W."/>
            <person name="Ekwall K."/>
            <person name="Kellis M."/>
            <person name="Leatherwood J."/>
            <person name="Levin H."/>
            <person name="Margalit H."/>
            <person name="Martienssen R."/>
            <person name="Nieduszynski C.A."/>
            <person name="Spatafora J.W."/>
            <person name="Friedman N."/>
            <person name="Dalgaard J.Z."/>
            <person name="Baumann P."/>
            <person name="Niki H."/>
            <person name="Regev A."/>
            <person name="Nusbaum C."/>
        </authorList>
    </citation>
    <scope>NUCLEOTIDE SEQUENCE [LARGE SCALE GENOMIC DNA]</scope>
    <source>
        <strain evidence="3">yFS275 / FY16936</strain>
    </source>
</reference>
<keyword evidence="3" id="KW-1185">Reference proteome</keyword>
<dbReference type="Gene3D" id="3.40.830.10">
    <property type="entry name" value="LigB-like"/>
    <property type="match status" value="1"/>
</dbReference>
<dbReference type="Proteomes" id="UP000001744">
    <property type="component" value="Unassembled WGS sequence"/>
</dbReference>
<gene>
    <name evidence="2" type="ORF">SJAG_01220</name>
</gene>
<dbReference type="VEuPathDB" id="FungiDB:SJAG_01220"/>
<dbReference type="OrthoDB" id="417112at2759"/>
<dbReference type="STRING" id="402676.B6K031"/>
<dbReference type="HAMAP" id="MF_00055">
    <property type="entry name" value="MEMO1"/>
    <property type="match status" value="1"/>
</dbReference>
<evidence type="ECO:0000313" key="3">
    <source>
        <dbReference type="Proteomes" id="UP000001744"/>
    </source>
</evidence>
<dbReference type="Pfam" id="PF01875">
    <property type="entry name" value="Memo"/>
    <property type="match status" value="1"/>
</dbReference>
<protein>
    <recommendedName>
        <fullName evidence="4">MEMO1 family protein</fullName>
    </recommendedName>
</protein>
<proteinExistence type="inferred from homology"/>